<feature type="domain" description="Aminoglycoside phosphotransferase" evidence="1">
    <location>
        <begin position="30"/>
        <end position="127"/>
    </location>
</feature>
<sequence length="216" mass="24505">MPEQKFINWAEEQLKGNASLTKENYGDQSKVFKLHAASGNYFLKIGAGLEKERERLEWLNGKLPVPKVVGFTKIDDKDALLLSAIEGKNLAALSKEWPAEKVVDKLVKALHQFHAIDAKNCPFGNFEADKVLVHSDACLPNFIFQDDNFSGYIDLGELIIANPELDFSAAIWSLQYNLGVGYGRMFLEKYGVENVTDEMVERLRLKYEDMQKEWGL</sequence>
<dbReference type="InterPro" id="IPR011009">
    <property type="entry name" value="Kinase-like_dom_sf"/>
</dbReference>
<evidence type="ECO:0000259" key="1">
    <source>
        <dbReference type="Pfam" id="PF01636"/>
    </source>
</evidence>
<dbReference type="InterPro" id="IPR051678">
    <property type="entry name" value="AGP_Transferase"/>
</dbReference>
<dbReference type="SUPFAM" id="SSF56112">
    <property type="entry name" value="Protein kinase-like (PK-like)"/>
    <property type="match status" value="1"/>
</dbReference>
<dbReference type="InterPro" id="IPR002575">
    <property type="entry name" value="Aminoglycoside_PTrfase"/>
</dbReference>
<dbReference type="STRING" id="1802270.A3C07_01425"/>
<dbReference type="Pfam" id="PF01636">
    <property type="entry name" value="APH"/>
    <property type="match status" value="2"/>
</dbReference>
<name>A0A1G2KM38_9BACT</name>
<feature type="domain" description="Aminoglycoside phosphotransferase" evidence="1">
    <location>
        <begin position="128"/>
        <end position="194"/>
    </location>
</feature>
<organism evidence="2 3">
    <name type="scientific">Candidatus Sungbacteria bacterium RIFCSPHIGHO2_02_FULL_47_11</name>
    <dbReference type="NCBI Taxonomy" id="1802270"/>
    <lineage>
        <taxon>Bacteria</taxon>
        <taxon>Candidatus Sungiibacteriota</taxon>
    </lineage>
</organism>
<dbReference type="AlphaFoldDB" id="A0A1G2KM38"/>
<evidence type="ECO:0000313" key="2">
    <source>
        <dbReference type="EMBL" id="OHA00495.1"/>
    </source>
</evidence>
<dbReference type="Proteomes" id="UP000179023">
    <property type="component" value="Unassembled WGS sequence"/>
</dbReference>
<comment type="caution">
    <text evidence="2">The sequence shown here is derived from an EMBL/GenBank/DDBJ whole genome shotgun (WGS) entry which is preliminary data.</text>
</comment>
<dbReference type="Gene3D" id="3.30.200.20">
    <property type="entry name" value="Phosphorylase Kinase, domain 1"/>
    <property type="match status" value="1"/>
</dbReference>
<gene>
    <name evidence="2" type="ORF">A3C07_01425</name>
</gene>
<accession>A0A1G2KM38</accession>
<dbReference type="PANTHER" id="PTHR21310:SF41">
    <property type="entry name" value="3'-PHOSPHOTRANSFERASE, PUTATIVE-RELATED"/>
    <property type="match status" value="1"/>
</dbReference>
<reference evidence="2 3" key="1">
    <citation type="journal article" date="2016" name="Nat. Commun.">
        <title>Thousands of microbial genomes shed light on interconnected biogeochemical processes in an aquifer system.</title>
        <authorList>
            <person name="Anantharaman K."/>
            <person name="Brown C.T."/>
            <person name="Hug L.A."/>
            <person name="Sharon I."/>
            <person name="Castelle C.J."/>
            <person name="Probst A.J."/>
            <person name="Thomas B.C."/>
            <person name="Singh A."/>
            <person name="Wilkins M.J."/>
            <person name="Karaoz U."/>
            <person name="Brodie E.L."/>
            <person name="Williams K.H."/>
            <person name="Hubbard S.S."/>
            <person name="Banfield J.F."/>
        </authorList>
    </citation>
    <scope>NUCLEOTIDE SEQUENCE [LARGE SCALE GENOMIC DNA]</scope>
</reference>
<dbReference type="Gene3D" id="3.90.1200.10">
    <property type="match status" value="1"/>
</dbReference>
<protein>
    <recommendedName>
        <fullName evidence="1">Aminoglycoside phosphotransferase domain-containing protein</fullName>
    </recommendedName>
</protein>
<dbReference type="PANTHER" id="PTHR21310">
    <property type="entry name" value="AMINOGLYCOSIDE PHOSPHOTRANSFERASE-RELATED-RELATED"/>
    <property type="match status" value="1"/>
</dbReference>
<dbReference type="EMBL" id="MHQI01000013">
    <property type="protein sequence ID" value="OHA00495.1"/>
    <property type="molecule type" value="Genomic_DNA"/>
</dbReference>
<proteinExistence type="predicted"/>
<evidence type="ECO:0000313" key="3">
    <source>
        <dbReference type="Proteomes" id="UP000179023"/>
    </source>
</evidence>